<reference evidence="14" key="1">
    <citation type="submission" date="2015-09" db="EMBL/GenBank/DDBJ databases">
        <authorList>
            <person name="Daims H."/>
        </authorList>
    </citation>
    <scope>NUCLEOTIDE SEQUENCE [LARGE SCALE GENOMIC DNA]</scope>
</reference>
<evidence type="ECO:0000313" key="14">
    <source>
        <dbReference type="Proteomes" id="UP000066284"/>
    </source>
</evidence>
<dbReference type="Proteomes" id="UP000066284">
    <property type="component" value="Chromosome 1"/>
</dbReference>
<dbReference type="InterPro" id="IPR022346">
    <property type="entry name" value="T2SS_GspH"/>
</dbReference>
<dbReference type="GO" id="GO:0015627">
    <property type="term" value="C:type II protein secretion system complex"/>
    <property type="evidence" value="ECO:0007669"/>
    <property type="project" value="InterPro"/>
</dbReference>
<gene>
    <name evidence="13" type="ORF">NITINOP_1151</name>
</gene>
<evidence type="ECO:0000256" key="1">
    <source>
        <dbReference type="ARBA" id="ARBA00004377"/>
    </source>
</evidence>
<evidence type="ECO:0000256" key="11">
    <source>
        <dbReference type="SAM" id="Phobius"/>
    </source>
</evidence>
<dbReference type="InterPro" id="IPR012902">
    <property type="entry name" value="N_methyl_site"/>
</dbReference>
<dbReference type="PROSITE" id="PS00409">
    <property type="entry name" value="PROKAR_NTER_METHYL"/>
    <property type="match status" value="1"/>
</dbReference>
<protein>
    <recommendedName>
        <fullName evidence="2">Type II secretion system protein H</fullName>
    </recommendedName>
    <alternativeName>
        <fullName evidence="10">General secretion pathway protein H</fullName>
    </alternativeName>
</protein>
<evidence type="ECO:0000256" key="4">
    <source>
        <dbReference type="ARBA" id="ARBA00022481"/>
    </source>
</evidence>
<dbReference type="AlphaFoldDB" id="A0A0S4KSJ1"/>
<proteinExistence type="inferred from homology"/>
<comment type="subcellular location">
    <subcellularLocation>
        <location evidence="1">Cell inner membrane</location>
        <topology evidence="1">Single-pass membrane protein</topology>
    </subcellularLocation>
</comment>
<dbReference type="Pfam" id="PF07963">
    <property type="entry name" value="N_methyl"/>
    <property type="match status" value="1"/>
</dbReference>
<keyword evidence="3" id="KW-1003">Cell membrane</keyword>
<evidence type="ECO:0000256" key="6">
    <source>
        <dbReference type="ARBA" id="ARBA00022692"/>
    </source>
</evidence>
<feature type="transmembrane region" description="Helical" evidence="11">
    <location>
        <begin position="15"/>
        <end position="36"/>
    </location>
</feature>
<dbReference type="RefSeq" id="WP_082633588.1">
    <property type="nucleotide sequence ID" value="NZ_LN885086.1"/>
</dbReference>
<evidence type="ECO:0000256" key="2">
    <source>
        <dbReference type="ARBA" id="ARBA00021549"/>
    </source>
</evidence>
<dbReference type="STRING" id="1715989.NITINOP_1151"/>
<evidence type="ECO:0000256" key="3">
    <source>
        <dbReference type="ARBA" id="ARBA00022475"/>
    </source>
</evidence>
<dbReference type="OrthoDB" id="5918848at2"/>
<dbReference type="Pfam" id="PF12019">
    <property type="entry name" value="GspH"/>
    <property type="match status" value="1"/>
</dbReference>
<keyword evidence="7 11" id="KW-1133">Transmembrane helix</keyword>
<dbReference type="EMBL" id="LN885086">
    <property type="protein sequence ID" value="CUQ66126.1"/>
    <property type="molecule type" value="Genomic_DNA"/>
</dbReference>
<evidence type="ECO:0000259" key="12">
    <source>
        <dbReference type="Pfam" id="PF12019"/>
    </source>
</evidence>
<dbReference type="GO" id="GO:0015628">
    <property type="term" value="P:protein secretion by the type II secretion system"/>
    <property type="evidence" value="ECO:0007669"/>
    <property type="project" value="InterPro"/>
</dbReference>
<dbReference type="GO" id="GO:0005886">
    <property type="term" value="C:plasma membrane"/>
    <property type="evidence" value="ECO:0007669"/>
    <property type="project" value="UniProtKB-SubCell"/>
</dbReference>
<evidence type="ECO:0000256" key="7">
    <source>
        <dbReference type="ARBA" id="ARBA00022989"/>
    </source>
</evidence>
<evidence type="ECO:0000256" key="5">
    <source>
        <dbReference type="ARBA" id="ARBA00022519"/>
    </source>
</evidence>
<evidence type="ECO:0000256" key="9">
    <source>
        <dbReference type="ARBA" id="ARBA00025772"/>
    </source>
</evidence>
<evidence type="ECO:0000313" key="13">
    <source>
        <dbReference type="EMBL" id="CUQ66126.1"/>
    </source>
</evidence>
<dbReference type="Gene3D" id="3.55.40.10">
    <property type="entry name" value="minor pseudopilin epsh domain"/>
    <property type="match status" value="1"/>
</dbReference>
<keyword evidence="6 11" id="KW-0812">Transmembrane</keyword>
<evidence type="ECO:0000256" key="8">
    <source>
        <dbReference type="ARBA" id="ARBA00023136"/>
    </source>
</evidence>
<keyword evidence="14" id="KW-1185">Reference proteome</keyword>
<organism evidence="13 14">
    <name type="scientific">Candidatus Nitrospira inopinata</name>
    <dbReference type="NCBI Taxonomy" id="1715989"/>
    <lineage>
        <taxon>Bacteria</taxon>
        <taxon>Pseudomonadati</taxon>
        <taxon>Nitrospirota</taxon>
        <taxon>Nitrospiria</taxon>
        <taxon>Nitrospirales</taxon>
        <taxon>Nitrospiraceae</taxon>
        <taxon>Nitrospira</taxon>
    </lineage>
</organism>
<dbReference type="KEGG" id="nio:NITINOP_1151"/>
<keyword evidence="8 11" id="KW-0472">Membrane</keyword>
<dbReference type="SUPFAM" id="SSF54523">
    <property type="entry name" value="Pili subunits"/>
    <property type="match status" value="1"/>
</dbReference>
<accession>A0A0S4KSJ1</accession>
<keyword evidence="5" id="KW-0997">Cell inner membrane</keyword>
<keyword evidence="4" id="KW-0488">Methylation</keyword>
<name>A0A0S4KSJ1_9BACT</name>
<feature type="domain" description="General secretion pathway GspH" evidence="12">
    <location>
        <begin position="53"/>
        <end position="151"/>
    </location>
</feature>
<dbReference type="InterPro" id="IPR045584">
    <property type="entry name" value="Pilin-like"/>
</dbReference>
<sequence length="168" mass="17765">MVRPKVAKTLSPQDGGFTLVEIAIVLAIIGIAAALAGPNLMTMYARYELYQTTTSLYQTLMLARSAAVTRNTVITATPSNLPSGQGQVVFNAVMTAEPFPLTVGFVPPLPAQPIGFTSRGLSTTPLATQTVQLQSLRDPNLIYTISLAPSGKVTWCNQAVNPCLVQSG</sequence>
<evidence type="ECO:0000256" key="10">
    <source>
        <dbReference type="ARBA" id="ARBA00030775"/>
    </source>
</evidence>
<comment type="similarity">
    <text evidence="9">Belongs to the GSP H family.</text>
</comment>
<dbReference type="NCBIfam" id="TIGR02532">
    <property type="entry name" value="IV_pilin_GFxxxE"/>
    <property type="match status" value="1"/>
</dbReference>